<evidence type="ECO:0000256" key="2">
    <source>
        <dbReference type="ARBA" id="ARBA00022448"/>
    </source>
</evidence>
<keyword evidence="8 10" id="KW-0472">Membrane</keyword>
<evidence type="ECO:0000256" key="7">
    <source>
        <dbReference type="ARBA" id="ARBA00023065"/>
    </source>
</evidence>
<dbReference type="AlphaFoldDB" id="A0A2D2B0C3"/>
<dbReference type="PANTHER" id="PTHR43298:SF2">
    <property type="entry name" value="FMN_FAD EXPORTER YEEO-RELATED"/>
    <property type="match status" value="1"/>
</dbReference>
<keyword evidence="3" id="KW-0050">Antiport</keyword>
<feature type="transmembrane region" description="Helical" evidence="10">
    <location>
        <begin position="73"/>
        <end position="93"/>
    </location>
</feature>
<dbReference type="InterPro" id="IPR048279">
    <property type="entry name" value="MdtK-like"/>
</dbReference>
<feature type="transmembrane region" description="Helical" evidence="10">
    <location>
        <begin position="441"/>
        <end position="464"/>
    </location>
</feature>
<feature type="transmembrane region" description="Helical" evidence="10">
    <location>
        <begin position="256"/>
        <end position="277"/>
    </location>
</feature>
<comment type="subcellular location">
    <subcellularLocation>
        <location evidence="1">Cell inner membrane</location>
        <topology evidence="1">Multi-pass membrane protein</topology>
    </subcellularLocation>
</comment>
<dbReference type="GO" id="GO:0005886">
    <property type="term" value="C:plasma membrane"/>
    <property type="evidence" value="ECO:0007669"/>
    <property type="project" value="UniProtKB-SubCell"/>
</dbReference>
<dbReference type="RefSeq" id="WP_099622954.1">
    <property type="nucleotide sequence ID" value="NZ_CP024201.1"/>
</dbReference>
<dbReference type="CDD" id="cd13131">
    <property type="entry name" value="MATE_NorM_like"/>
    <property type="match status" value="1"/>
</dbReference>
<gene>
    <name evidence="11" type="ORF">CSW64_15540</name>
</gene>
<feature type="transmembrane region" description="Helical" evidence="10">
    <location>
        <begin position="212"/>
        <end position="235"/>
    </location>
</feature>
<accession>A0A2D2B0C3</accession>
<feature type="transmembrane region" description="Helical" evidence="10">
    <location>
        <begin position="376"/>
        <end position="393"/>
    </location>
</feature>
<dbReference type="Pfam" id="PF01554">
    <property type="entry name" value="MatE"/>
    <property type="match status" value="2"/>
</dbReference>
<dbReference type="GO" id="GO:0015297">
    <property type="term" value="F:antiporter activity"/>
    <property type="evidence" value="ECO:0007669"/>
    <property type="project" value="UniProtKB-KW"/>
</dbReference>
<feature type="transmembrane region" description="Helical" evidence="10">
    <location>
        <begin position="31"/>
        <end position="53"/>
    </location>
</feature>
<dbReference type="PIRSF" id="PIRSF006603">
    <property type="entry name" value="DinF"/>
    <property type="match status" value="1"/>
</dbReference>
<sequence length="472" mass="50353">MIDELNRTDTAAPPAQAGARRDRFVAEAKDLLVLAGPLVFTQLAQMAILATDVVLLGRLSTQALAAAAIGNTVYYFCWLIGSGPASAVSPLVAQLIGARPKARAGVRRIVRMGLWGAILLSLPLVPILLSSHWILAHLGQDPELARGAGLFTAMLCVGLPFSFGFQVLRNFATALGKPNAALWVMLSSILFNGLVAWTLIFGHFGLPKLGLVGAGMATSMSAIWAFVLMLIVVRATPTLRRYRVLRRFGRPIWRTLREILTLGMPIGVTMLFEAMLFNAMTLVVGTFGSTPLAAHQVALNFASVTFMIPMGVAMAATVRVGRFAGAGDREGARRAGFVAMIVGAGLISLFGVLMFFQGDWIAGLYIAGREPDDLKVIALAALFLKVAAAFQLVDALQVVGAQSLRGLKDARTPMILAGVSYWLFGAPMCVFLGVYLGMQGLGVWIGLAFGLAVAAVAMCLRFHLLTRTKLPL</sequence>
<dbReference type="EMBL" id="CP024201">
    <property type="protein sequence ID" value="ATQ43705.1"/>
    <property type="molecule type" value="Genomic_DNA"/>
</dbReference>
<proteinExistence type="predicted"/>
<evidence type="ECO:0000313" key="12">
    <source>
        <dbReference type="Proteomes" id="UP000228945"/>
    </source>
</evidence>
<keyword evidence="5 10" id="KW-0812">Transmembrane</keyword>
<dbReference type="InterPro" id="IPR002528">
    <property type="entry name" value="MATE_fam"/>
</dbReference>
<evidence type="ECO:0000256" key="1">
    <source>
        <dbReference type="ARBA" id="ARBA00004429"/>
    </source>
</evidence>
<feature type="transmembrane region" description="Helical" evidence="10">
    <location>
        <begin position="414"/>
        <end position="435"/>
    </location>
</feature>
<evidence type="ECO:0000313" key="11">
    <source>
        <dbReference type="EMBL" id="ATQ43705.1"/>
    </source>
</evidence>
<evidence type="ECO:0000256" key="8">
    <source>
        <dbReference type="ARBA" id="ARBA00023136"/>
    </source>
</evidence>
<dbReference type="InterPro" id="IPR050222">
    <property type="entry name" value="MATE_MdtK"/>
</dbReference>
<evidence type="ECO:0000256" key="10">
    <source>
        <dbReference type="SAM" id="Phobius"/>
    </source>
</evidence>
<dbReference type="PANTHER" id="PTHR43298">
    <property type="entry name" value="MULTIDRUG RESISTANCE PROTEIN NORM-RELATED"/>
    <property type="match status" value="1"/>
</dbReference>
<keyword evidence="7" id="KW-0406">Ion transport</keyword>
<evidence type="ECO:0000256" key="4">
    <source>
        <dbReference type="ARBA" id="ARBA00022475"/>
    </source>
</evidence>
<keyword evidence="6 10" id="KW-1133">Transmembrane helix</keyword>
<keyword evidence="4" id="KW-1003">Cell membrane</keyword>
<keyword evidence="12" id="KW-1185">Reference proteome</keyword>
<evidence type="ECO:0000256" key="5">
    <source>
        <dbReference type="ARBA" id="ARBA00022692"/>
    </source>
</evidence>
<evidence type="ECO:0000256" key="9">
    <source>
        <dbReference type="ARBA" id="ARBA00031636"/>
    </source>
</evidence>
<evidence type="ECO:0000256" key="3">
    <source>
        <dbReference type="ARBA" id="ARBA00022449"/>
    </source>
</evidence>
<feature type="transmembrane region" description="Helical" evidence="10">
    <location>
        <begin position="337"/>
        <end position="356"/>
    </location>
</feature>
<reference evidence="11 12" key="1">
    <citation type="submission" date="2017-10" db="EMBL/GenBank/DDBJ databases">
        <title>Genome sequence of Caulobacter mirabilis FWC38.</title>
        <authorList>
            <person name="Fiebig A."/>
            <person name="Crosson S."/>
        </authorList>
    </citation>
    <scope>NUCLEOTIDE SEQUENCE [LARGE SCALE GENOMIC DNA]</scope>
    <source>
        <strain evidence="11 12">FWC 38</strain>
    </source>
</reference>
<organism evidence="11 12">
    <name type="scientific">Caulobacter mirabilis</name>
    <dbReference type="NCBI Taxonomy" id="69666"/>
    <lineage>
        <taxon>Bacteria</taxon>
        <taxon>Pseudomonadati</taxon>
        <taxon>Pseudomonadota</taxon>
        <taxon>Alphaproteobacteria</taxon>
        <taxon>Caulobacterales</taxon>
        <taxon>Caulobacteraceae</taxon>
        <taxon>Caulobacter</taxon>
    </lineage>
</organism>
<feature type="transmembrane region" description="Helical" evidence="10">
    <location>
        <begin position="114"/>
        <end position="135"/>
    </location>
</feature>
<dbReference type="GO" id="GO:0042910">
    <property type="term" value="F:xenobiotic transmembrane transporter activity"/>
    <property type="evidence" value="ECO:0007669"/>
    <property type="project" value="InterPro"/>
</dbReference>
<dbReference type="OrthoDB" id="9780160at2"/>
<name>A0A2D2B0C3_9CAUL</name>
<dbReference type="GO" id="GO:0006811">
    <property type="term" value="P:monoatomic ion transport"/>
    <property type="evidence" value="ECO:0007669"/>
    <property type="project" value="UniProtKB-KW"/>
</dbReference>
<dbReference type="Proteomes" id="UP000228945">
    <property type="component" value="Chromosome"/>
</dbReference>
<feature type="transmembrane region" description="Helical" evidence="10">
    <location>
        <begin position="297"/>
        <end position="316"/>
    </location>
</feature>
<dbReference type="NCBIfam" id="TIGR00797">
    <property type="entry name" value="matE"/>
    <property type="match status" value="1"/>
</dbReference>
<evidence type="ECO:0000256" key="6">
    <source>
        <dbReference type="ARBA" id="ARBA00022989"/>
    </source>
</evidence>
<feature type="transmembrane region" description="Helical" evidence="10">
    <location>
        <begin position="180"/>
        <end position="200"/>
    </location>
</feature>
<protein>
    <recommendedName>
        <fullName evidence="9">Multidrug-efflux transporter</fullName>
    </recommendedName>
</protein>
<feature type="transmembrane region" description="Helical" evidence="10">
    <location>
        <begin position="147"/>
        <end position="168"/>
    </location>
</feature>
<keyword evidence="2" id="KW-0813">Transport</keyword>
<dbReference type="KEGG" id="cmb:CSW64_15540"/>